<sequence length="97" mass="10662">MGVGQLAQQPFQRWGFTRCQVQRVHTHRAIDIGVLFAQRLHCTGVFGTDANTQKMTDPALTGRLQSSIEGALVGTQVKTVKVAMGIYEHGITAHMKK</sequence>
<evidence type="ECO:0000313" key="1">
    <source>
        <dbReference type="EMBL" id="BAN55720.1"/>
    </source>
</evidence>
<dbReference type="EMBL" id="AP013070">
    <property type="protein sequence ID" value="BAN55720.1"/>
    <property type="molecule type" value="Genomic_DNA"/>
</dbReference>
<keyword evidence="2" id="KW-1185">Reference proteome</keyword>
<name>A0ABN5UPJ8_PSEPU</name>
<accession>A0ABN5UPJ8</accession>
<evidence type="ECO:0000313" key="2">
    <source>
        <dbReference type="Proteomes" id="UP000016702"/>
    </source>
</evidence>
<proteinExistence type="predicted"/>
<protein>
    <submittedName>
        <fullName evidence="1">Uncharacterized protein</fullName>
    </submittedName>
</protein>
<dbReference type="Proteomes" id="UP000016702">
    <property type="component" value="Chromosome"/>
</dbReference>
<organism evidence="1 2">
    <name type="scientific">Pseudomonas putida NBRC 14164</name>
    <dbReference type="NCBI Taxonomy" id="1211579"/>
    <lineage>
        <taxon>Bacteria</taxon>
        <taxon>Pseudomonadati</taxon>
        <taxon>Pseudomonadota</taxon>
        <taxon>Gammaproteobacteria</taxon>
        <taxon>Pseudomonadales</taxon>
        <taxon>Pseudomonadaceae</taxon>
        <taxon>Pseudomonas</taxon>
    </lineage>
</organism>
<gene>
    <name evidence="1" type="ORF">PP4_38670</name>
</gene>
<reference evidence="1 2" key="1">
    <citation type="journal article" date="2014" name="Genome Announc.">
        <title>The Complete Genome Sequence of Pseudomonas putida NBRC 14164T Confirms High Intraspecies Variation.</title>
        <authorList>
            <person name="Ohji S."/>
            <person name="Yamazoe A."/>
            <person name="Hosoyama A."/>
            <person name="Tsuchikane K."/>
            <person name="Ezaki T."/>
            <person name="Fujita N."/>
        </authorList>
    </citation>
    <scope>NUCLEOTIDE SEQUENCE [LARGE SCALE GENOMIC DNA]</scope>
    <source>
        <strain evidence="1 2">NBRC 14164</strain>
    </source>
</reference>